<keyword evidence="6" id="KW-0653">Protein transport</keyword>
<sequence>MDRGSFLGVLLGFLLLGVAIGLGPNPRIFFNPPSTIVVVGGVIAATLIRFPLDHVRYAFRVASRAFFTRTPETQAVIGEIVGLSQRARREGLVNLEKYLDVEGFLAQGLRMVVDRSGRDHIRDVLAQELRATQDRHHQGQEIFRFIAMSAPSFGMVGTLIGMVQLFASIKDPSNIGGAMALSLLSTLYGAVIAYLLAIPIAGKLELRSREELQLKQIMMEGVLGIEAELNPSVLETQLNAFLSPRERGGERRRPARG</sequence>
<evidence type="ECO:0000256" key="3">
    <source>
        <dbReference type="ARBA" id="ARBA00022692"/>
    </source>
</evidence>
<accession>A0ABQ5Q9X8</accession>
<keyword evidence="5 7" id="KW-0472">Membrane</keyword>
<comment type="caution">
    <text evidence="9">The sequence shown here is derived from an EMBL/GenBank/DDBJ whole genome shotgun (WGS) entry which is preliminary data.</text>
</comment>
<comment type="similarity">
    <text evidence="6">Belongs to the exbB/tolQ family.</text>
</comment>
<dbReference type="Pfam" id="PF01618">
    <property type="entry name" value="MotA_ExbB"/>
    <property type="match status" value="1"/>
</dbReference>
<protein>
    <submittedName>
        <fullName evidence="9">Flagellar motor protein MotP</fullName>
    </submittedName>
</protein>
<evidence type="ECO:0000256" key="7">
    <source>
        <dbReference type="SAM" id="Phobius"/>
    </source>
</evidence>
<evidence type="ECO:0000256" key="5">
    <source>
        <dbReference type="ARBA" id="ARBA00023136"/>
    </source>
</evidence>
<feature type="domain" description="MotA/TolQ/ExbB proton channel" evidence="8">
    <location>
        <begin position="103"/>
        <end position="214"/>
    </location>
</feature>
<keyword evidence="9" id="KW-0969">Cilium</keyword>
<feature type="transmembrane region" description="Helical" evidence="7">
    <location>
        <begin position="31"/>
        <end position="50"/>
    </location>
</feature>
<evidence type="ECO:0000256" key="6">
    <source>
        <dbReference type="RuleBase" id="RU004057"/>
    </source>
</evidence>
<evidence type="ECO:0000313" key="9">
    <source>
        <dbReference type="EMBL" id="GLH71156.1"/>
    </source>
</evidence>
<feature type="transmembrane region" description="Helical" evidence="7">
    <location>
        <begin position="145"/>
        <end position="169"/>
    </location>
</feature>
<proteinExistence type="inferred from homology"/>
<evidence type="ECO:0000256" key="4">
    <source>
        <dbReference type="ARBA" id="ARBA00022989"/>
    </source>
</evidence>
<dbReference type="PANTHER" id="PTHR30433">
    <property type="entry name" value="CHEMOTAXIS PROTEIN MOTA"/>
    <property type="match status" value="1"/>
</dbReference>
<keyword evidence="3 7" id="KW-0812">Transmembrane</keyword>
<keyword evidence="6" id="KW-0813">Transport</keyword>
<evidence type="ECO:0000256" key="2">
    <source>
        <dbReference type="ARBA" id="ARBA00022475"/>
    </source>
</evidence>
<dbReference type="Proteomes" id="UP001165089">
    <property type="component" value="Unassembled WGS sequence"/>
</dbReference>
<dbReference type="InterPro" id="IPR002898">
    <property type="entry name" value="MotA_ExbB_proton_chnl"/>
</dbReference>
<keyword evidence="4 7" id="KW-1133">Transmembrane helix</keyword>
<evidence type="ECO:0000259" key="8">
    <source>
        <dbReference type="Pfam" id="PF01618"/>
    </source>
</evidence>
<keyword evidence="10" id="KW-1185">Reference proteome</keyword>
<organism evidence="9 10">
    <name type="scientific">Geothrix rubra</name>
    <dbReference type="NCBI Taxonomy" id="2927977"/>
    <lineage>
        <taxon>Bacteria</taxon>
        <taxon>Pseudomonadati</taxon>
        <taxon>Acidobacteriota</taxon>
        <taxon>Holophagae</taxon>
        <taxon>Holophagales</taxon>
        <taxon>Holophagaceae</taxon>
        <taxon>Geothrix</taxon>
    </lineage>
</organism>
<feature type="transmembrane region" description="Helical" evidence="7">
    <location>
        <begin position="175"/>
        <end position="197"/>
    </location>
</feature>
<keyword evidence="9" id="KW-0966">Cell projection</keyword>
<keyword evidence="9" id="KW-0282">Flagellum</keyword>
<reference evidence="9 10" key="1">
    <citation type="journal article" date="2023" name="Antonie Van Leeuwenhoek">
        <title>Mesoterricola silvestris gen. nov., sp. nov., Mesoterricola sediminis sp. nov., Geothrix oryzae sp. nov., Geothrix edaphica sp. nov., Geothrix rubra sp. nov., and Geothrix limicola sp. nov., six novel members of Acidobacteriota isolated from soils.</title>
        <authorList>
            <person name="Itoh H."/>
            <person name="Sugisawa Y."/>
            <person name="Mise K."/>
            <person name="Xu Z."/>
            <person name="Kuniyasu M."/>
            <person name="Ushijima N."/>
            <person name="Kawano K."/>
            <person name="Kobayashi E."/>
            <person name="Shiratori Y."/>
            <person name="Masuda Y."/>
            <person name="Senoo K."/>
        </authorList>
    </citation>
    <scope>NUCLEOTIDE SEQUENCE [LARGE SCALE GENOMIC DNA]</scope>
    <source>
        <strain evidence="9 10">Red803</strain>
    </source>
</reference>
<keyword evidence="2" id="KW-1003">Cell membrane</keyword>
<comment type="subcellular location">
    <subcellularLocation>
        <location evidence="1">Cell membrane</location>
        <topology evidence="1">Multi-pass membrane protein</topology>
    </subcellularLocation>
    <subcellularLocation>
        <location evidence="6">Membrane</location>
        <topology evidence="6">Multi-pass membrane protein</topology>
    </subcellularLocation>
</comment>
<evidence type="ECO:0000313" key="10">
    <source>
        <dbReference type="Proteomes" id="UP001165089"/>
    </source>
</evidence>
<name>A0ABQ5Q9X8_9BACT</name>
<evidence type="ECO:0000256" key="1">
    <source>
        <dbReference type="ARBA" id="ARBA00004651"/>
    </source>
</evidence>
<dbReference type="PANTHER" id="PTHR30433:SF2">
    <property type="entry name" value="MOTILITY PROTEIN A"/>
    <property type="match status" value="1"/>
</dbReference>
<dbReference type="EMBL" id="BSDD01000005">
    <property type="protein sequence ID" value="GLH71156.1"/>
    <property type="molecule type" value="Genomic_DNA"/>
</dbReference>
<gene>
    <name evidence="9" type="ORF">GETHPA_26890</name>
</gene>
<dbReference type="RefSeq" id="WP_285727124.1">
    <property type="nucleotide sequence ID" value="NZ_BSDD01000005.1"/>
</dbReference>
<dbReference type="InterPro" id="IPR047055">
    <property type="entry name" value="MotA-like"/>
</dbReference>